<dbReference type="InterPro" id="IPR000014">
    <property type="entry name" value="PAS"/>
</dbReference>
<dbReference type="PROSITE" id="PS50112">
    <property type="entry name" value="PAS"/>
    <property type="match status" value="1"/>
</dbReference>
<dbReference type="Gene3D" id="3.30.450.20">
    <property type="entry name" value="PAS domain"/>
    <property type="match status" value="3"/>
</dbReference>
<dbReference type="InterPro" id="IPR001610">
    <property type="entry name" value="PAC"/>
</dbReference>
<dbReference type="NCBIfam" id="TIGR00229">
    <property type="entry name" value="sensory_box"/>
    <property type="match status" value="2"/>
</dbReference>
<evidence type="ECO:0000256" key="7">
    <source>
        <dbReference type="ARBA" id="ARBA00022840"/>
    </source>
</evidence>
<evidence type="ECO:0000256" key="2">
    <source>
        <dbReference type="ARBA" id="ARBA00012438"/>
    </source>
</evidence>
<dbReference type="Gene3D" id="3.40.50.2300">
    <property type="match status" value="1"/>
</dbReference>
<dbReference type="PROSITE" id="PS50113">
    <property type="entry name" value="PAC"/>
    <property type="match status" value="2"/>
</dbReference>
<gene>
    <name evidence="14" type="ORF">Cylst_0862</name>
</gene>
<evidence type="ECO:0000259" key="10">
    <source>
        <dbReference type="PROSITE" id="PS50109"/>
    </source>
</evidence>
<dbReference type="CDD" id="cd17546">
    <property type="entry name" value="REC_hyHK_CKI1_RcsC-like"/>
    <property type="match status" value="1"/>
</dbReference>
<accession>K9WSL1</accession>
<dbReference type="InterPro" id="IPR001789">
    <property type="entry name" value="Sig_transdc_resp-reg_receiver"/>
</dbReference>
<dbReference type="Pfam" id="PF13426">
    <property type="entry name" value="PAS_9"/>
    <property type="match status" value="1"/>
</dbReference>
<dbReference type="Pfam" id="PF00072">
    <property type="entry name" value="Response_reg"/>
    <property type="match status" value="1"/>
</dbReference>
<dbReference type="InterPro" id="IPR003018">
    <property type="entry name" value="GAF"/>
</dbReference>
<dbReference type="OrthoDB" id="9788063at2"/>
<dbReference type="eggNOG" id="COG4191">
    <property type="taxonomic scope" value="Bacteria"/>
</dbReference>
<dbReference type="SMART" id="SM00065">
    <property type="entry name" value="GAF"/>
    <property type="match status" value="1"/>
</dbReference>
<dbReference type="eggNOG" id="COG2202">
    <property type="taxonomic scope" value="Bacteria"/>
</dbReference>
<feature type="domain" description="Response regulatory" evidence="11">
    <location>
        <begin position="827"/>
        <end position="943"/>
    </location>
</feature>
<dbReference type="PATRIC" id="fig|56107.3.peg.965"/>
<dbReference type="Pfam" id="PF02518">
    <property type="entry name" value="HATPase_c"/>
    <property type="match status" value="1"/>
</dbReference>
<dbReference type="Proteomes" id="UP000010475">
    <property type="component" value="Chromosome"/>
</dbReference>
<proteinExistence type="predicted"/>
<protein>
    <recommendedName>
        <fullName evidence="2">histidine kinase</fullName>
        <ecNumber evidence="2">2.7.13.3</ecNumber>
    </recommendedName>
</protein>
<dbReference type="SMART" id="SM00388">
    <property type="entry name" value="HisKA"/>
    <property type="match status" value="1"/>
</dbReference>
<dbReference type="Pfam" id="PF00989">
    <property type="entry name" value="PAS"/>
    <property type="match status" value="1"/>
</dbReference>
<evidence type="ECO:0000256" key="6">
    <source>
        <dbReference type="ARBA" id="ARBA00022777"/>
    </source>
</evidence>
<dbReference type="InterPro" id="IPR035965">
    <property type="entry name" value="PAS-like_dom_sf"/>
</dbReference>
<comment type="catalytic activity">
    <reaction evidence="1">
        <text>ATP + protein L-histidine = ADP + protein N-phospho-L-histidine.</text>
        <dbReference type="EC" id="2.7.13.3"/>
    </reaction>
</comment>
<dbReference type="InterPro" id="IPR036890">
    <property type="entry name" value="HATPase_C_sf"/>
</dbReference>
<evidence type="ECO:0000256" key="9">
    <source>
        <dbReference type="PROSITE-ProRule" id="PRU00169"/>
    </source>
</evidence>
<keyword evidence="8" id="KW-0902">Two-component regulatory system</keyword>
<dbReference type="eggNOG" id="COG0745">
    <property type="taxonomic scope" value="Bacteria"/>
</dbReference>
<dbReference type="HOGENOM" id="CLU_000445_114_51_3"/>
<dbReference type="GO" id="GO:0005524">
    <property type="term" value="F:ATP binding"/>
    <property type="evidence" value="ECO:0007669"/>
    <property type="project" value="UniProtKB-KW"/>
</dbReference>
<dbReference type="SMART" id="SM00387">
    <property type="entry name" value="HATPase_c"/>
    <property type="match status" value="1"/>
</dbReference>
<dbReference type="KEGG" id="csg:Cylst_0862"/>
<dbReference type="PROSITE" id="PS50109">
    <property type="entry name" value="HIS_KIN"/>
    <property type="match status" value="1"/>
</dbReference>
<dbReference type="InterPro" id="IPR029016">
    <property type="entry name" value="GAF-like_dom_sf"/>
</dbReference>
<sequence>MKSFVCENEAARLEVLHQYQILDSAPEQAFDDLVFLAAQICNTPIALINLIDSNRQWFKAKLGLDAQEMPIDIGFCPICIRLGDTLIIPDTLADEQFATSAVVTAEPYVRFYAGVPLIVPGGQAIGTVCVIDRIPRQISSQQLSALQAISRLIVRQLEIRRNLTELASVKTEYKQAQEALRQSESTLHSFFESAPMMMGIVELVENDILHISDNPATAKFLGFTPETMQNRLGQKMGGAQKHLTQWIDYYRQAERSQSPIKFEYAYETPQGQIWLSATVSAIAQNYGNRQQFAYVVEDITDRLAARRERQQAEAQLRWKEALLRSMNSVSPLGFYVVDNRTDDILYFNEQFWQIWGIEHLKERMEKREVKNQDIVFDCLKLIVDVTAFSASCQPLQSEDNRCILEDELFFKDGRIVRRFSTQIRDNEDRYFGRLYIYEDITARKQVEQKIREQAALLDITTDAIVVQDLNNKILLWNKSAEKLYGWLAEEAIGKSAIQLLDNESLPQHREIFQSVLEHGFWQGELQRTRKSGIEIIVESCWTLVRDENYQAKSILIVDTDITQKKQLEKQFLRAQRMESIGTLASGIAHDLNNVLSPILMSVHLLRNKCQDPRIHQVISIVEGNAKRGANLVKQVLSFARGIEGDRTVIQVKHLILEMQQIVEQTFPKSLTIHTEIEQDLLPVCGDSTQLHQVLINLCLNARDAMPSGGTLTISAENILIDENYAKMHLDAQVGSYIVIQVTDTGFGIKSGILDRIFEPFFTTKEFGKGTGLGLSTVMGIIKGHGGFITVASAVGKGTKFFVYLPAVNTFATQSLEDQEMPTGNGEWILLVDDEAAIREITRTSLENYNYQVITASDGLKALALYSQNQDKIRAVIIDLMMPNMDGVTTIRTLQKINPLLQIIAISGLATSEQILIDKTSQHTAFLSKPFTAQELLKALQAVKG</sequence>
<feature type="domain" description="PAS" evidence="12">
    <location>
        <begin position="449"/>
        <end position="519"/>
    </location>
</feature>
<dbReference type="eggNOG" id="COG2203">
    <property type="taxonomic scope" value="Bacteria"/>
</dbReference>
<dbReference type="AlphaFoldDB" id="K9WSL1"/>
<dbReference type="InterPro" id="IPR011006">
    <property type="entry name" value="CheY-like_superfamily"/>
</dbReference>
<evidence type="ECO:0000313" key="15">
    <source>
        <dbReference type="Proteomes" id="UP000010475"/>
    </source>
</evidence>
<dbReference type="Pfam" id="PF00512">
    <property type="entry name" value="HisKA"/>
    <property type="match status" value="1"/>
</dbReference>
<evidence type="ECO:0000256" key="3">
    <source>
        <dbReference type="ARBA" id="ARBA00022553"/>
    </source>
</evidence>
<dbReference type="InterPro" id="IPR004358">
    <property type="entry name" value="Sig_transdc_His_kin-like_C"/>
</dbReference>
<dbReference type="STRING" id="56107.Cylst_0862"/>
<dbReference type="InterPro" id="IPR000700">
    <property type="entry name" value="PAS-assoc_C"/>
</dbReference>
<dbReference type="SUPFAM" id="SSF47384">
    <property type="entry name" value="Homodimeric domain of signal transducing histidine kinase"/>
    <property type="match status" value="1"/>
</dbReference>
<dbReference type="Gene3D" id="3.30.450.40">
    <property type="match status" value="1"/>
</dbReference>
<evidence type="ECO:0000256" key="8">
    <source>
        <dbReference type="ARBA" id="ARBA00023012"/>
    </source>
</evidence>
<evidence type="ECO:0000313" key="14">
    <source>
        <dbReference type="EMBL" id="AFZ23188.1"/>
    </source>
</evidence>
<dbReference type="SUPFAM" id="SSF52172">
    <property type="entry name" value="CheY-like"/>
    <property type="match status" value="1"/>
</dbReference>
<dbReference type="GO" id="GO:0000155">
    <property type="term" value="F:phosphorelay sensor kinase activity"/>
    <property type="evidence" value="ECO:0007669"/>
    <property type="project" value="InterPro"/>
</dbReference>
<feature type="domain" description="PAC" evidence="13">
    <location>
        <begin position="402"/>
        <end position="452"/>
    </location>
</feature>
<feature type="domain" description="Histidine kinase" evidence="10">
    <location>
        <begin position="586"/>
        <end position="808"/>
    </location>
</feature>
<dbReference type="EMBL" id="CP003642">
    <property type="protein sequence ID" value="AFZ23188.1"/>
    <property type="molecule type" value="Genomic_DNA"/>
</dbReference>
<evidence type="ECO:0000259" key="13">
    <source>
        <dbReference type="PROSITE" id="PS50113"/>
    </source>
</evidence>
<dbReference type="SMART" id="SM00448">
    <property type="entry name" value="REC"/>
    <property type="match status" value="1"/>
</dbReference>
<dbReference type="InterPro" id="IPR013767">
    <property type="entry name" value="PAS_fold"/>
</dbReference>
<feature type="domain" description="PAC" evidence="13">
    <location>
        <begin position="521"/>
        <end position="573"/>
    </location>
</feature>
<dbReference type="PANTHER" id="PTHR43065">
    <property type="entry name" value="SENSOR HISTIDINE KINASE"/>
    <property type="match status" value="1"/>
</dbReference>
<dbReference type="RefSeq" id="WP_015206444.1">
    <property type="nucleotide sequence ID" value="NC_019757.1"/>
</dbReference>
<keyword evidence="4" id="KW-0808">Transferase</keyword>
<dbReference type="SUPFAM" id="SSF55874">
    <property type="entry name" value="ATPase domain of HSP90 chaperone/DNA topoisomerase II/histidine kinase"/>
    <property type="match status" value="1"/>
</dbReference>
<dbReference type="PRINTS" id="PR00344">
    <property type="entry name" value="BCTRLSENSOR"/>
</dbReference>
<keyword evidence="6" id="KW-0418">Kinase</keyword>
<dbReference type="InterPro" id="IPR036097">
    <property type="entry name" value="HisK_dim/P_sf"/>
</dbReference>
<keyword evidence="7" id="KW-0067">ATP-binding</keyword>
<dbReference type="InterPro" id="IPR003594">
    <property type="entry name" value="HATPase_dom"/>
</dbReference>
<dbReference type="Gene3D" id="3.30.565.10">
    <property type="entry name" value="Histidine kinase-like ATPase, C-terminal domain"/>
    <property type="match status" value="1"/>
</dbReference>
<dbReference type="GO" id="GO:0006355">
    <property type="term" value="P:regulation of DNA-templated transcription"/>
    <property type="evidence" value="ECO:0007669"/>
    <property type="project" value="InterPro"/>
</dbReference>
<organism evidence="14 15">
    <name type="scientific">Cylindrospermum stagnale PCC 7417</name>
    <dbReference type="NCBI Taxonomy" id="56107"/>
    <lineage>
        <taxon>Bacteria</taxon>
        <taxon>Bacillati</taxon>
        <taxon>Cyanobacteriota</taxon>
        <taxon>Cyanophyceae</taxon>
        <taxon>Nostocales</taxon>
        <taxon>Nostocaceae</taxon>
        <taxon>Cylindrospermum</taxon>
    </lineage>
</organism>
<evidence type="ECO:0000259" key="12">
    <source>
        <dbReference type="PROSITE" id="PS50112"/>
    </source>
</evidence>
<evidence type="ECO:0000256" key="4">
    <source>
        <dbReference type="ARBA" id="ARBA00022679"/>
    </source>
</evidence>
<dbReference type="EC" id="2.7.13.3" evidence="2"/>
<keyword evidence="3 9" id="KW-0597">Phosphoprotein</keyword>
<reference evidence="14 15" key="1">
    <citation type="submission" date="2012-06" db="EMBL/GenBank/DDBJ databases">
        <title>Finished chromosome of genome of Cylindrospermum stagnale PCC 7417.</title>
        <authorList>
            <consortium name="US DOE Joint Genome Institute"/>
            <person name="Gugger M."/>
            <person name="Coursin T."/>
            <person name="Rippka R."/>
            <person name="Tandeau De Marsac N."/>
            <person name="Huntemann M."/>
            <person name="Wei C.-L."/>
            <person name="Han J."/>
            <person name="Detter J.C."/>
            <person name="Han C."/>
            <person name="Tapia R."/>
            <person name="Chen A."/>
            <person name="Kyrpides N."/>
            <person name="Mavromatis K."/>
            <person name="Markowitz V."/>
            <person name="Szeto E."/>
            <person name="Ivanova N."/>
            <person name="Pagani I."/>
            <person name="Pati A."/>
            <person name="Goodwin L."/>
            <person name="Nordberg H.P."/>
            <person name="Cantor M.N."/>
            <person name="Hua S.X."/>
            <person name="Woyke T."/>
            <person name="Kerfeld C.A."/>
        </authorList>
    </citation>
    <scope>NUCLEOTIDE SEQUENCE [LARGE SCALE GENOMIC DNA]</scope>
    <source>
        <strain evidence="14 15">PCC 7417</strain>
    </source>
</reference>
<keyword evidence="15" id="KW-1185">Reference proteome</keyword>
<evidence type="ECO:0000256" key="1">
    <source>
        <dbReference type="ARBA" id="ARBA00000085"/>
    </source>
</evidence>
<dbReference type="PANTHER" id="PTHR43065:SF46">
    <property type="entry name" value="C4-DICARBOXYLATE TRANSPORT SENSOR PROTEIN DCTB"/>
    <property type="match status" value="1"/>
</dbReference>
<dbReference type="InterPro" id="IPR005467">
    <property type="entry name" value="His_kinase_dom"/>
</dbReference>
<dbReference type="SMART" id="SM00086">
    <property type="entry name" value="PAC"/>
    <property type="match status" value="2"/>
</dbReference>
<dbReference type="Pfam" id="PF13188">
    <property type="entry name" value="PAS_8"/>
    <property type="match status" value="1"/>
</dbReference>
<dbReference type="SMART" id="SM00091">
    <property type="entry name" value="PAS"/>
    <property type="match status" value="2"/>
</dbReference>
<evidence type="ECO:0000256" key="5">
    <source>
        <dbReference type="ARBA" id="ARBA00022741"/>
    </source>
</evidence>
<keyword evidence="5" id="KW-0547">Nucleotide-binding</keyword>
<dbReference type="SUPFAM" id="SSF55781">
    <property type="entry name" value="GAF domain-like"/>
    <property type="match status" value="1"/>
</dbReference>
<dbReference type="InterPro" id="IPR003661">
    <property type="entry name" value="HisK_dim/P_dom"/>
</dbReference>
<name>K9WSL1_9NOST</name>
<dbReference type="Gene3D" id="1.10.287.130">
    <property type="match status" value="1"/>
</dbReference>
<dbReference type="CDD" id="cd00130">
    <property type="entry name" value="PAS"/>
    <property type="match status" value="2"/>
</dbReference>
<dbReference type="PROSITE" id="PS50110">
    <property type="entry name" value="RESPONSE_REGULATORY"/>
    <property type="match status" value="1"/>
</dbReference>
<dbReference type="CDD" id="cd00082">
    <property type="entry name" value="HisKA"/>
    <property type="match status" value="1"/>
</dbReference>
<feature type="modified residue" description="4-aspartylphosphate" evidence="9">
    <location>
        <position position="878"/>
    </location>
</feature>
<dbReference type="SUPFAM" id="SSF55785">
    <property type="entry name" value="PYP-like sensor domain (PAS domain)"/>
    <property type="match status" value="3"/>
</dbReference>
<evidence type="ECO:0000259" key="11">
    <source>
        <dbReference type="PROSITE" id="PS50110"/>
    </source>
</evidence>